<protein>
    <recommendedName>
        <fullName evidence="10">ML-like domain-containing protein</fullName>
    </recommendedName>
</protein>
<keyword evidence="3 8" id="KW-0812">Transmembrane</keyword>
<feature type="transmembrane region" description="Helical" evidence="8">
    <location>
        <begin position="494"/>
        <end position="513"/>
    </location>
</feature>
<dbReference type="Pfam" id="PF14558">
    <property type="entry name" value="TRP_N"/>
    <property type="match status" value="1"/>
</dbReference>
<evidence type="ECO:0000256" key="5">
    <source>
        <dbReference type="ARBA" id="ARBA00022989"/>
    </source>
</evidence>
<evidence type="ECO:0000256" key="8">
    <source>
        <dbReference type="SAM" id="Phobius"/>
    </source>
</evidence>
<dbReference type="PANTHER" id="PTHR31145:SF2">
    <property type="entry name" value="FLAVIN CARRIER PROTEIN 2"/>
    <property type="match status" value="1"/>
</dbReference>
<evidence type="ECO:0000256" key="6">
    <source>
        <dbReference type="ARBA" id="ARBA00023136"/>
    </source>
</evidence>
<feature type="domain" description="ML-like" evidence="10">
    <location>
        <begin position="25"/>
        <end position="165"/>
    </location>
</feature>
<evidence type="ECO:0000313" key="12">
    <source>
        <dbReference type="Proteomes" id="UP000095149"/>
    </source>
</evidence>
<evidence type="ECO:0000256" key="2">
    <source>
        <dbReference type="ARBA" id="ARBA00010642"/>
    </source>
</evidence>
<feature type="transmembrane region" description="Helical" evidence="8">
    <location>
        <begin position="352"/>
        <end position="377"/>
    </location>
</feature>
<dbReference type="OrthoDB" id="2115177at2759"/>
<name>A0A1E3JDP9_9TREE</name>
<feature type="transmembrane region" description="Helical" evidence="8">
    <location>
        <begin position="168"/>
        <end position="189"/>
    </location>
</feature>
<dbReference type="SMART" id="SM01320">
    <property type="entry name" value="TRP_N"/>
    <property type="match status" value="1"/>
</dbReference>
<dbReference type="Pfam" id="PF06011">
    <property type="entry name" value="TRP"/>
    <property type="match status" value="1"/>
</dbReference>
<comment type="caution">
    <text evidence="11">The sequence shown here is derived from an EMBL/GenBank/DDBJ whole genome shotgun (WGS) entry which is preliminary data.</text>
</comment>
<feature type="transmembrane region" description="Helical" evidence="8">
    <location>
        <begin position="581"/>
        <end position="603"/>
    </location>
</feature>
<feature type="transmembrane region" description="Helical" evidence="8">
    <location>
        <begin position="550"/>
        <end position="569"/>
    </location>
</feature>
<dbReference type="AlphaFoldDB" id="A0A1E3JDP9"/>
<evidence type="ECO:0000256" key="4">
    <source>
        <dbReference type="ARBA" id="ARBA00022729"/>
    </source>
</evidence>
<dbReference type="GO" id="GO:0009272">
    <property type="term" value="P:fungal-type cell wall biogenesis"/>
    <property type="evidence" value="ECO:0007669"/>
    <property type="project" value="TreeGrafter"/>
</dbReference>
<feature type="compositionally biased region" description="Low complexity" evidence="7">
    <location>
        <begin position="737"/>
        <end position="754"/>
    </location>
</feature>
<evidence type="ECO:0000256" key="9">
    <source>
        <dbReference type="SAM" id="SignalP"/>
    </source>
</evidence>
<evidence type="ECO:0000256" key="7">
    <source>
        <dbReference type="SAM" id="MobiDB-lite"/>
    </source>
</evidence>
<feature type="compositionally biased region" description="Polar residues" evidence="7">
    <location>
        <begin position="706"/>
        <end position="736"/>
    </location>
</feature>
<comment type="subcellular location">
    <subcellularLocation>
        <location evidence="1">Membrane</location>
        <topology evidence="1">Multi-pass membrane protein</topology>
    </subcellularLocation>
</comment>
<dbReference type="Proteomes" id="UP000095149">
    <property type="component" value="Unassembled WGS sequence"/>
</dbReference>
<keyword evidence="5 8" id="KW-1133">Transmembrane helix</keyword>
<sequence length="798" mass="87580">MRISSIVPFIAALLTFAPLRALAADTLYTDAVTYCAEAKAVIVDEFGITYHRSNESVTFSFSLASVESNLNVSANLYVNAFGIEVVNQTLEICDLLSGVACPLPQVNFSGYGTYPIPSKYTKDIPSIGFSVPNLEAYARVELLRVEDGEVAACLQATLANGKTTKQRAVVWATAIFTLVAFLVAIAHTASATSPSPIQYRWFDILFIFQTAAATGLLHLNYSLSYSAFVQNFSWALGLFYSSNMQSSINKMRAKTGGTMDSEAYSDVQYINRKFSPYNVYASVNDIGSSTESFNAFVAANSISKRDLEAHHLSKRVQIASALAQNATTDLNTGLPVYTNTINIPEANAYSTVWFAFLALIAIFIAFHAVLFGFVILFEKMGHGRKGMYWAPRLRKMWWPFCIGNALRLCMIAFFPIFIFAFWQFHIGDSGLAIFFAVFGILLCFLPLLAAFLLTLRRSRTTSQLNPQVNPIYVSYRYFHSLGVLYRQYRAKYNWFWFAPFVLAMIARAGFISFGPVNAWAQVIGNIVVEAIVFVAMMITRPHKDKKGDWLGGFLSICRMISFGLLVAFIPSVGVKPIPRAVIGFVIIVFTGIPVVILFCGFLWNIGYGYLWRKHTTRIEDGLEVERFSPTSSNSSVPAPIMKEMDAHDFVSSDAAARSRASLNGYGAGAGAGAGLAGAGRRATDHSGSGSGSSGSELHTPIDPSYPGNNYRPSSYPSKNQYTSDPYSPTSPVSQYHSPTSPTSASAADAYAQAANGGHPRSSGGYGQVDTESPLYRYSRDAEGYDDEERAWAEARRYQ</sequence>
<dbReference type="InterPro" id="IPR010308">
    <property type="entry name" value="TRP_C"/>
</dbReference>
<evidence type="ECO:0000256" key="3">
    <source>
        <dbReference type="ARBA" id="ARBA00022692"/>
    </source>
</evidence>
<feature type="chain" id="PRO_5009130354" description="ML-like domain-containing protein" evidence="9">
    <location>
        <begin position="24"/>
        <end position="798"/>
    </location>
</feature>
<reference evidence="11 12" key="1">
    <citation type="submission" date="2016-06" db="EMBL/GenBank/DDBJ databases">
        <title>Evolution of pathogenesis and genome organization in the Tremellales.</title>
        <authorList>
            <person name="Cuomo C."/>
            <person name="Litvintseva A."/>
            <person name="Heitman J."/>
            <person name="Chen Y."/>
            <person name="Sun S."/>
            <person name="Springer D."/>
            <person name="Dromer F."/>
            <person name="Young S."/>
            <person name="Zeng Q."/>
            <person name="Chapman S."/>
            <person name="Gujja S."/>
            <person name="Saif S."/>
            <person name="Birren B."/>
        </authorList>
    </citation>
    <scope>NUCLEOTIDE SEQUENCE [LARGE SCALE GENOMIC DNA]</scope>
    <source>
        <strain evidence="11 12">CBS 6273</strain>
    </source>
</reference>
<feature type="transmembrane region" description="Helical" evidence="8">
    <location>
        <begin position="519"/>
        <end position="538"/>
    </location>
</feature>
<feature type="region of interest" description="Disordered" evidence="7">
    <location>
        <begin position="676"/>
        <end position="798"/>
    </location>
</feature>
<evidence type="ECO:0000259" key="10">
    <source>
        <dbReference type="SMART" id="SM01320"/>
    </source>
</evidence>
<dbReference type="InterPro" id="IPR032800">
    <property type="entry name" value="TRP_N"/>
</dbReference>
<comment type="similarity">
    <text evidence="2">Belongs to the transient receptor potential (TRP) ion channel family.</text>
</comment>
<dbReference type="EMBL" id="MEKH01000012">
    <property type="protein sequence ID" value="ODN98989.1"/>
    <property type="molecule type" value="Genomic_DNA"/>
</dbReference>
<feature type="compositionally biased region" description="Basic and acidic residues" evidence="7">
    <location>
        <begin position="789"/>
        <end position="798"/>
    </location>
</feature>
<dbReference type="InterPro" id="IPR040241">
    <property type="entry name" value="TRP_Flc/Pkd2-like"/>
</dbReference>
<dbReference type="GO" id="GO:0016020">
    <property type="term" value="C:membrane"/>
    <property type="evidence" value="ECO:0007669"/>
    <property type="project" value="UniProtKB-SubCell"/>
</dbReference>
<feature type="transmembrane region" description="Helical" evidence="8">
    <location>
        <begin position="397"/>
        <end position="424"/>
    </location>
</feature>
<gene>
    <name evidence="11" type="ORF">I350_07141</name>
</gene>
<accession>A0A1E3JDP9</accession>
<evidence type="ECO:0000313" key="11">
    <source>
        <dbReference type="EMBL" id="ODN98989.1"/>
    </source>
</evidence>
<keyword evidence="4 9" id="KW-0732">Signal</keyword>
<evidence type="ECO:0000256" key="1">
    <source>
        <dbReference type="ARBA" id="ARBA00004141"/>
    </source>
</evidence>
<feature type="transmembrane region" description="Helical" evidence="8">
    <location>
        <begin position="430"/>
        <end position="455"/>
    </location>
</feature>
<dbReference type="GO" id="GO:0055085">
    <property type="term" value="P:transmembrane transport"/>
    <property type="evidence" value="ECO:0007669"/>
    <property type="project" value="TreeGrafter"/>
</dbReference>
<feature type="signal peptide" evidence="9">
    <location>
        <begin position="1"/>
        <end position="23"/>
    </location>
</feature>
<keyword evidence="6 8" id="KW-0472">Membrane</keyword>
<organism evidence="11 12">
    <name type="scientific">Cryptococcus amylolentus CBS 6273</name>
    <dbReference type="NCBI Taxonomy" id="1296118"/>
    <lineage>
        <taxon>Eukaryota</taxon>
        <taxon>Fungi</taxon>
        <taxon>Dikarya</taxon>
        <taxon>Basidiomycota</taxon>
        <taxon>Agaricomycotina</taxon>
        <taxon>Tremellomycetes</taxon>
        <taxon>Tremellales</taxon>
        <taxon>Cryptococcaceae</taxon>
        <taxon>Cryptococcus</taxon>
    </lineage>
</organism>
<proteinExistence type="inferred from homology"/>
<dbReference type="PANTHER" id="PTHR31145">
    <property type="entry name" value="INTEGRAL MEMBRANE PROTEIN (AFU_ORTHOLOGUE AFUA_7G01610)"/>
    <property type="match status" value="1"/>
</dbReference>